<keyword evidence="4" id="KW-0804">Transcription</keyword>
<protein>
    <submittedName>
        <fullName evidence="7">AraC family transcriptional regulator</fullName>
    </submittedName>
</protein>
<keyword evidence="3" id="KW-0010">Activator</keyword>
<evidence type="ECO:0000256" key="5">
    <source>
        <dbReference type="SAM" id="MobiDB-lite"/>
    </source>
</evidence>
<dbReference type="PANTHER" id="PTHR11019:SF199">
    <property type="entry name" value="HTH-TYPE TRANSCRIPTIONAL REGULATOR NIMR"/>
    <property type="match status" value="1"/>
</dbReference>
<dbReference type="Proteomes" id="UP001595791">
    <property type="component" value="Unassembled WGS sequence"/>
</dbReference>
<dbReference type="InterPro" id="IPR011051">
    <property type="entry name" value="RmlC_Cupin_sf"/>
</dbReference>
<feature type="region of interest" description="Disordered" evidence="5">
    <location>
        <begin position="245"/>
        <end position="272"/>
    </location>
</feature>
<evidence type="ECO:0000256" key="1">
    <source>
        <dbReference type="ARBA" id="ARBA00023015"/>
    </source>
</evidence>
<name>A0ABV8MYN8_9NEIS</name>
<dbReference type="InterPro" id="IPR003313">
    <property type="entry name" value="AraC-bd"/>
</dbReference>
<reference evidence="8" key="1">
    <citation type="journal article" date="2019" name="Int. J. Syst. Evol. Microbiol.">
        <title>The Global Catalogue of Microorganisms (GCM) 10K type strain sequencing project: providing services to taxonomists for standard genome sequencing and annotation.</title>
        <authorList>
            <consortium name="The Broad Institute Genomics Platform"/>
            <consortium name="The Broad Institute Genome Sequencing Center for Infectious Disease"/>
            <person name="Wu L."/>
            <person name="Ma J."/>
        </authorList>
    </citation>
    <scope>NUCLEOTIDE SEQUENCE [LARGE SCALE GENOMIC DNA]</scope>
    <source>
        <strain evidence="8">LMG 29894</strain>
    </source>
</reference>
<dbReference type="InterPro" id="IPR014710">
    <property type="entry name" value="RmlC-like_jellyroll"/>
</dbReference>
<dbReference type="EMBL" id="JBHSBU010000002">
    <property type="protein sequence ID" value="MFC4161890.1"/>
    <property type="molecule type" value="Genomic_DNA"/>
</dbReference>
<dbReference type="PROSITE" id="PS00041">
    <property type="entry name" value="HTH_ARAC_FAMILY_1"/>
    <property type="match status" value="1"/>
</dbReference>
<evidence type="ECO:0000313" key="8">
    <source>
        <dbReference type="Proteomes" id="UP001595791"/>
    </source>
</evidence>
<dbReference type="PRINTS" id="PR00032">
    <property type="entry name" value="HTHARAC"/>
</dbReference>
<dbReference type="Gene3D" id="2.60.120.10">
    <property type="entry name" value="Jelly Rolls"/>
    <property type="match status" value="1"/>
</dbReference>
<comment type="caution">
    <text evidence="7">The sequence shown here is derived from an EMBL/GenBank/DDBJ whole genome shotgun (WGS) entry which is preliminary data.</text>
</comment>
<evidence type="ECO:0000256" key="3">
    <source>
        <dbReference type="ARBA" id="ARBA00023159"/>
    </source>
</evidence>
<dbReference type="Gene3D" id="1.10.10.60">
    <property type="entry name" value="Homeodomain-like"/>
    <property type="match status" value="1"/>
</dbReference>
<dbReference type="InterPro" id="IPR018060">
    <property type="entry name" value="HTH_AraC"/>
</dbReference>
<keyword evidence="2" id="KW-0238">DNA-binding</keyword>
<organism evidence="7 8">
    <name type="scientific">Chitinimonas lacunae</name>
    <dbReference type="NCBI Taxonomy" id="1963018"/>
    <lineage>
        <taxon>Bacteria</taxon>
        <taxon>Pseudomonadati</taxon>
        <taxon>Pseudomonadota</taxon>
        <taxon>Betaproteobacteria</taxon>
        <taxon>Neisseriales</taxon>
        <taxon>Chitinibacteraceae</taxon>
        <taxon>Chitinimonas</taxon>
    </lineage>
</organism>
<evidence type="ECO:0000259" key="6">
    <source>
        <dbReference type="PROSITE" id="PS01124"/>
    </source>
</evidence>
<proteinExistence type="predicted"/>
<accession>A0ABV8MYN8</accession>
<sequence length="272" mass="30007">MVMDLLEVRRFTHPPRSEPEPHSHQQGQLLALQSGVVSITTGNGRWLMPPGCLGWLPPRLPHGAAIHGQMCGVALYFDPSWSQRHLPATLKVVRPTPLLTALLDELSRAADWSAGRLAPYLATFADALVRQPAQPCHLPMPSHPRLLELTTHLLHHPDDDSDLDGWARRAGLSRRTLTRRFLEQTGCSLGQWRQQMRLFLALEHLGAGTPVTTVALSLGYRSVSAFIDTFRRHLGITPGHWQRITGPGGAGTAFASDKPTGWHDEQGNQAGR</sequence>
<gene>
    <name evidence="7" type="ORF">ACFOW7_21355</name>
</gene>
<dbReference type="Pfam" id="PF02311">
    <property type="entry name" value="AraC_binding"/>
    <property type="match status" value="1"/>
</dbReference>
<dbReference type="PANTHER" id="PTHR11019">
    <property type="entry name" value="HTH-TYPE TRANSCRIPTIONAL REGULATOR NIMR"/>
    <property type="match status" value="1"/>
</dbReference>
<dbReference type="InterPro" id="IPR018062">
    <property type="entry name" value="HTH_AraC-typ_CS"/>
</dbReference>
<keyword evidence="1" id="KW-0805">Transcription regulation</keyword>
<dbReference type="InterPro" id="IPR020449">
    <property type="entry name" value="Tscrpt_reg_AraC-type_HTH"/>
</dbReference>
<dbReference type="InterPro" id="IPR009057">
    <property type="entry name" value="Homeodomain-like_sf"/>
</dbReference>
<evidence type="ECO:0000256" key="2">
    <source>
        <dbReference type="ARBA" id="ARBA00023125"/>
    </source>
</evidence>
<feature type="domain" description="HTH araC/xylS-type" evidence="6">
    <location>
        <begin position="147"/>
        <end position="244"/>
    </location>
</feature>
<dbReference type="Pfam" id="PF12833">
    <property type="entry name" value="HTH_18"/>
    <property type="match status" value="1"/>
</dbReference>
<dbReference type="CDD" id="cd06124">
    <property type="entry name" value="cupin_NimR-like_N"/>
    <property type="match status" value="1"/>
</dbReference>
<evidence type="ECO:0000313" key="7">
    <source>
        <dbReference type="EMBL" id="MFC4161890.1"/>
    </source>
</evidence>
<dbReference type="SUPFAM" id="SSF51182">
    <property type="entry name" value="RmlC-like cupins"/>
    <property type="match status" value="1"/>
</dbReference>
<dbReference type="SUPFAM" id="SSF46689">
    <property type="entry name" value="Homeodomain-like"/>
    <property type="match status" value="1"/>
</dbReference>
<dbReference type="RefSeq" id="WP_378168518.1">
    <property type="nucleotide sequence ID" value="NZ_JBHSBU010000002.1"/>
</dbReference>
<dbReference type="PROSITE" id="PS01124">
    <property type="entry name" value="HTH_ARAC_FAMILY_2"/>
    <property type="match status" value="1"/>
</dbReference>
<keyword evidence="8" id="KW-1185">Reference proteome</keyword>
<evidence type="ECO:0000256" key="4">
    <source>
        <dbReference type="ARBA" id="ARBA00023163"/>
    </source>
</evidence>
<dbReference type="SMART" id="SM00342">
    <property type="entry name" value="HTH_ARAC"/>
    <property type="match status" value="1"/>
</dbReference>